<feature type="transmembrane region" description="Helical" evidence="1">
    <location>
        <begin position="182"/>
        <end position="201"/>
    </location>
</feature>
<name>A0ABS2TEA7_9ACTO</name>
<dbReference type="EMBL" id="JAFFJS010000001">
    <property type="protein sequence ID" value="MBM9432678.1"/>
    <property type="molecule type" value="Genomic_DNA"/>
</dbReference>
<evidence type="ECO:0008006" key="4">
    <source>
        <dbReference type="Google" id="ProtNLM"/>
    </source>
</evidence>
<feature type="transmembrane region" description="Helical" evidence="1">
    <location>
        <begin position="39"/>
        <end position="60"/>
    </location>
</feature>
<accession>A0ABS2TEA7</accession>
<dbReference type="Proteomes" id="UP000705983">
    <property type="component" value="Unassembled WGS sequence"/>
</dbReference>
<feature type="transmembrane region" description="Helical" evidence="1">
    <location>
        <begin position="14"/>
        <end position="33"/>
    </location>
</feature>
<sequence>MTEPIYRLRSTGQYVKFVIALIFIALFVLSLYLDPNTDGFFPPIIIALGAGLVAYVFFYLPTLYLDRDGLHIHNWFMDRVLSWRDFEKLDTRFGMNIISANASDPVTCYPGTGGLTQGRKMLTTSSPLARSEPKQTYIPVHESGQYNLQPSLNEASSLITRMAKEFSRTSPHRPRTKTVNPMRVAIALIGIALIIIGIQAII</sequence>
<evidence type="ECO:0000256" key="1">
    <source>
        <dbReference type="SAM" id="Phobius"/>
    </source>
</evidence>
<keyword evidence="3" id="KW-1185">Reference proteome</keyword>
<keyword evidence="1" id="KW-0472">Membrane</keyword>
<dbReference type="RefSeq" id="WP_182173118.1">
    <property type="nucleotide sequence ID" value="NZ_CP059676.1"/>
</dbReference>
<proteinExistence type="predicted"/>
<gene>
    <name evidence="2" type="ORF">JVW63_03035</name>
</gene>
<evidence type="ECO:0000313" key="3">
    <source>
        <dbReference type="Proteomes" id="UP000705983"/>
    </source>
</evidence>
<reference evidence="3" key="1">
    <citation type="submission" date="2021-02" db="EMBL/GenBank/DDBJ databases">
        <title>Leucobacter sp. CX169.</title>
        <authorList>
            <person name="Cheng Y."/>
        </authorList>
    </citation>
    <scope>NUCLEOTIDE SEQUENCE [LARGE SCALE GENOMIC DNA]</scope>
    <source>
        <strain evidence="3">JY899</strain>
    </source>
</reference>
<organism evidence="2 3">
    <name type="scientific">Flaviflexus equikiangi</name>
    <dbReference type="NCBI Taxonomy" id="2758573"/>
    <lineage>
        <taxon>Bacteria</taxon>
        <taxon>Bacillati</taxon>
        <taxon>Actinomycetota</taxon>
        <taxon>Actinomycetes</taxon>
        <taxon>Actinomycetales</taxon>
        <taxon>Actinomycetaceae</taxon>
        <taxon>Flaviflexus</taxon>
    </lineage>
</organism>
<keyword evidence="1" id="KW-1133">Transmembrane helix</keyword>
<evidence type="ECO:0000313" key="2">
    <source>
        <dbReference type="EMBL" id="MBM9432678.1"/>
    </source>
</evidence>
<protein>
    <recommendedName>
        <fullName evidence="4">PH domain-containing protein</fullName>
    </recommendedName>
</protein>
<keyword evidence="1" id="KW-0812">Transmembrane</keyword>
<comment type="caution">
    <text evidence="2">The sequence shown here is derived from an EMBL/GenBank/DDBJ whole genome shotgun (WGS) entry which is preliminary data.</text>
</comment>